<dbReference type="InterPro" id="IPR036188">
    <property type="entry name" value="FAD/NAD-bd_sf"/>
</dbReference>
<dbReference type="PANTHER" id="PTHR42685:SF22">
    <property type="entry name" value="CONDITIONED MEDIUM FACTOR RECEPTOR 1"/>
    <property type="match status" value="1"/>
</dbReference>
<dbReference type="AlphaFoldDB" id="A0A483CZI3"/>
<comment type="caution">
    <text evidence="2">The sequence shown here is derived from an EMBL/GenBank/DDBJ whole genome shotgun (WGS) entry which is preliminary data.</text>
</comment>
<reference evidence="2 3" key="1">
    <citation type="submission" date="2017-11" db="EMBL/GenBank/DDBJ databases">
        <title>Isolation and Characterization of Methanofollis Species from Methane Seep Offshore SW Taiwan.</title>
        <authorList>
            <person name="Teng N.-H."/>
            <person name="Lai M.-C."/>
            <person name="Chen S.-C."/>
        </authorList>
    </citation>
    <scope>NUCLEOTIDE SEQUENCE [LARGE SCALE GENOMIC DNA]</scope>
    <source>
        <strain evidence="2 3">FWC-SCC2</strain>
    </source>
</reference>
<dbReference type="PANTHER" id="PTHR42685">
    <property type="entry name" value="GERANYLGERANYL DIPHOSPHATE REDUCTASE"/>
    <property type="match status" value="1"/>
</dbReference>
<accession>A0A483CZI3</accession>
<evidence type="ECO:0000259" key="1">
    <source>
        <dbReference type="Pfam" id="PF01494"/>
    </source>
</evidence>
<feature type="domain" description="FAD-binding" evidence="1">
    <location>
        <begin position="8"/>
        <end position="60"/>
    </location>
</feature>
<dbReference type="OrthoDB" id="46008at2157"/>
<dbReference type="SUPFAM" id="SSF51905">
    <property type="entry name" value="FAD/NAD(P)-binding domain"/>
    <property type="match status" value="1"/>
</dbReference>
<evidence type="ECO:0000313" key="2">
    <source>
        <dbReference type="EMBL" id="TAJ45802.1"/>
    </source>
</evidence>
<dbReference type="GO" id="GO:0071949">
    <property type="term" value="F:FAD binding"/>
    <property type="evidence" value="ECO:0007669"/>
    <property type="project" value="InterPro"/>
</dbReference>
<sequence length="108" mass="11896">MPFSKPYDAVIIGGGPAGASAGYLLARKGHRALIIDKKTFPRQKLCGGCLSDKTIRFLEKTYGETVQSLLEKNILRHSGRTIYNISEEQVSIAGKTETSIFFRKSTCI</sequence>
<dbReference type="InterPro" id="IPR002938">
    <property type="entry name" value="FAD-bd"/>
</dbReference>
<dbReference type="RefSeq" id="WP_130646167.1">
    <property type="nucleotide sequence ID" value="NZ_PGCL01000001.1"/>
</dbReference>
<dbReference type="Gene3D" id="3.50.50.60">
    <property type="entry name" value="FAD/NAD(P)-binding domain"/>
    <property type="match status" value="1"/>
</dbReference>
<dbReference type="InterPro" id="IPR050407">
    <property type="entry name" value="Geranylgeranyl_reductase"/>
</dbReference>
<gene>
    <name evidence="2" type="ORF">CUJ86_03585</name>
</gene>
<dbReference type="Proteomes" id="UP000292580">
    <property type="component" value="Unassembled WGS sequence"/>
</dbReference>
<dbReference type="Pfam" id="PF01494">
    <property type="entry name" value="FAD_binding_3"/>
    <property type="match status" value="1"/>
</dbReference>
<organism evidence="2 3">
    <name type="scientific">Methanofollis fontis</name>
    <dbReference type="NCBI Taxonomy" id="2052832"/>
    <lineage>
        <taxon>Archaea</taxon>
        <taxon>Methanobacteriati</taxon>
        <taxon>Methanobacteriota</taxon>
        <taxon>Stenosarchaea group</taxon>
        <taxon>Methanomicrobia</taxon>
        <taxon>Methanomicrobiales</taxon>
        <taxon>Methanomicrobiaceae</taxon>
        <taxon>Methanofollis</taxon>
    </lineage>
</organism>
<dbReference type="EMBL" id="PGCL01000001">
    <property type="protein sequence ID" value="TAJ45802.1"/>
    <property type="molecule type" value="Genomic_DNA"/>
</dbReference>
<name>A0A483CZI3_9EURY</name>
<evidence type="ECO:0000313" key="3">
    <source>
        <dbReference type="Proteomes" id="UP000292580"/>
    </source>
</evidence>
<keyword evidence="3" id="KW-1185">Reference proteome</keyword>
<protein>
    <recommendedName>
        <fullName evidence="1">FAD-binding domain-containing protein</fullName>
    </recommendedName>
</protein>
<proteinExistence type="predicted"/>